<evidence type="ECO:0000313" key="2">
    <source>
        <dbReference type="EMBL" id="PVY97999.1"/>
    </source>
</evidence>
<name>A0A2U1EE65_9PSEU</name>
<evidence type="ECO:0008006" key="4">
    <source>
        <dbReference type="Google" id="ProtNLM"/>
    </source>
</evidence>
<keyword evidence="1" id="KW-1133">Transmembrane helix</keyword>
<keyword evidence="3" id="KW-1185">Reference proteome</keyword>
<keyword evidence="1" id="KW-0472">Membrane</keyword>
<gene>
    <name evidence="2" type="ORF">C8D89_12254</name>
</gene>
<dbReference type="AlphaFoldDB" id="A0A2U1EE65"/>
<feature type="transmembrane region" description="Helical" evidence="1">
    <location>
        <begin position="153"/>
        <end position="173"/>
    </location>
</feature>
<evidence type="ECO:0000313" key="3">
    <source>
        <dbReference type="Proteomes" id="UP000245639"/>
    </source>
</evidence>
<feature type="transmembrane region" description="Helical" evidence="1">
    <location>
        <begin position="58"/>
        <end position="84"/>
    </location>
</feature>
<feature type="transmembrane region" description="Helical" evidence="1">
    <location>
        <begin position="96"/>
        <end position="120"/>
    </location>
</feature>
<comment type="caution">
    <text evidence="2">The sequence shown here is derived from an EMBL/GenBank/DDBJ whole genome shotgun (WGS) entry which is preliminary data.</text>
</comment>
<reference evidence="2 3" key="1">
    <citation type="submission" date="2018-04" db="EMBL/GenBank/DDBJ databases">
        <title>Genomic Encyclopedia of Type Strains, Phase IV (KMG-IV): sequencing the most valuable type-strain genomes for metagenomic binning, comparative biology and taxonomic classification.</title>
        <authorList>
            <person name="Goeker M."/>
        </authorList>
    </citation>
    <scope>NUCLEOTIDE SEQUENCE [LARGE SCALE GENOMIC DNA]</scope>
    <source>
        <strain evidence="2 3">DSM 45771</strain>
    </source>
</reference>
<dbReference type="EMBL" id="QEKW01000022">
    <property type="protein sequence ID" value="PVY97999.1"/>
    <property type="molecule type" value="Genomic_DNA"/>
</dbReference>
<accession>A0A2U1EE65</accession>
<feature type="transmembrane region" description="Helical" evidence="1">
    <location>
        <begin position="126"/>
        <end position="146"/>
    </location>
</feature>
<feature type="transmembrane region" description="Helical" evidence="1">
    <location>
        <begin position="27"/>
        <end position="46"/>
    </location>
</feature>
<keyword evidence="1" id="KW-0812">Transmembrane</keyword>
<dbReference type="Proteomes" id="UP000245639">
    <property type="component" value="Unassembled WGS sequence"/>
</dbReference>
<protein>
    <recommendedName>
        <fullName evidence="4">VIT family protein</fullName>
    </recommendedName>
</protein>
<sequence>MKGGHGGDHASVATAGNAGDLGPRARAHLRSALIGSIFAMSVLAYLGDEATSTAKAVLTVAGTGIVVAFGEAYAGLLSAALASAQKLPAAEIREELGVCATTAAPGLLAGAFLLLADLIGLTTRTAINGALWLGVLTLTLCSVVEARGSRRSLLVRWGSVAASVVLGVGIIVLKAQLH</sequence>
<evidence type="ECO:0000256" key="1">
    <source>
        <dbReference type="SAM" id="Phobius"/>
    </source>
</evidence>
<organism evidence="2 3">
    <name type="scientific">Actinomycetospora cinnamomea</name>
    <dbReference type="NCBI Taxonomy" id="663609"/>
    <lineage>
        <taxon>Bacteria</taxon>
        <taxon>Bacillati</taxon>
        <taxon>Actinomycetota</taxon>
        <taxon>Actinomycetes</taxon>
        <taxon>Pseudonocardiales</taxon>
        <taxon>Pseudonocardiaceae</taxon>
        <taxon>Actinomycetospora</taxon>
    </lineage>
</organism>
<proteinExistence type="predicted"/>